<evidence type="ECO:0000313" key="2">
    <source>
        <dbReference type="EMBL" id="MBP2707328.1"/>
    </source>
</evidence>
<feature type="compositionally biased region" description="Low complexity" evidence="1">
    <location>
        <begin position="16"/>
        <end position="38"/>
    </location>
</feature>
<proteinExistence type="predicted"/>
<comment type="caution">
    <text evidence="2">The sequence shown here is derived from an EMBL/GenBank/DDBJ whole genome shotgun (WGS) entry which is preliminary data.</text>
</comment>
<dbReference type="Proteomes" id="UP000674234">
    <property type="component" value="Unassembled WGS sequence"/>
</dbReference>
<dbReference type="EMBL" id="JAFCNB010000018">
    <property type="protein sequence ID" value="MBP2707328.1"/>
    <property type="molecule type" value="Genomic_DNA"/>
</dbReference>
<organism evidence="2 3">
    <name type="scientific">Microbispora oryzae</name>
    <dbReference type="NCBI Taxonomy" id="2806554"/>
    <lineage>
        <taxon>Bacteria</taxon>
        <taxon>Bacillati</taxon>
        <taxon>Actinomycetota</taxon>
        <taxon>Actinomycetes</taxon>
        <taxon>Streptosporangiales</taxon>
        <taxon>Streptosporangiaceae</taxon>
        <taxon>Microbispora</taxon>
    </lineage>
</organism>
<gene>
    <name evidence="2" type="ORF">JOL79_26440</name>
</gene>
<sequence length="57" mass="6074">MTETYRTLQPVAGTAARTGVATAGRHPAARVSAPATAARRPKRGHVTVHLHRVSEDM</sequence>
<name>A0A940WQC0_9ACTN</name>
<feature type="region of interest" description="Disordered" evidence="1">
    <location>
        <begin position="16"/>
        <end position="45"/>
    </location>
</feature>
<keyword evidence="3" id="KW-1185">Reference proteome</keyword>
<protein>
    <submittedName>
        <fullName evidence="2">Uncharacterized protein</fullName>
    </submittedName>
</protein>
<evidence type="ECO:0000256" key="1">
    <source>
        <dbReference type="SAM" id="MobiDB-lite"/>
    </source>
</evidence>
<dbReference type="RefSeq" id="WP_210158592.1">
    <property type="nucleotide sequence ID" value="NZ_JAFCNB010000018.1"/>
</dbReference>
<reference evidence="2" key="1">
    <citation type="submission" date="2021-02" db="EMBL/GenBank/DDBJ databases">
        <title>Draft genome sequence of Microbispora sp. RL4-1S isolated from rice leaves in Thailand.</title>
        <authorList>
            <person name="Muangham S."/>
            <person name="Duangmal K."/>
        </authorList>
    </citation>
    <scope>NUCLEOTIDE SEQUENCE</scope>
    <source>
        <strain evidence="2">RL4-1S</strain>
    </source>
</reference>
<dbReference type="AlphaFoldDB" id="A0A940WQC0"/>
<accession>A0A940WQC0</accession>
<evidence type="ECO:0000313" key="3">
    <source>
        <dbReference type="Proteomes" id="UP000674234"/>
    </source>
</evidence>